<feature type="region of interest" description="Disordered" evidence="1">
    <location>
        <begin position="363"/>
        <end position="458"/>
    </location>
</feature>
<dbReference type="EMBL" id="MU005602">
    <property type="protein sequence ID" value="KAF2679544.1"/>
    <property type="molecule type" value="Genomic_DNA"/>
</dbReference>
<feature type="compositionally biased region" description="Basic and acidic residues" evidence="1">
    <location>
        <begin position="378"/>
        <end position="392"/>
    </location>
</feature>
<dbReference type="Proteomes" id="UP000799291">
    <property type="component" value="Unassembled WGS sequence"/>
</dbReference>
<dbReference type="InterPro" id="IPR032675">
    <property type="entry name" value="LRR_dom_sf"/>
</dbReference>
<organism evidence="2 3">
    <name type="scientific">Lentithecium fluviatile CBS 122367</name>
    <dbReference type="NCBI Taxonomy" id="1168545"/>
    <lineage>
        <taxon>Eukaryota</taxon>
        <taxon>Fungi</taxon>
        <taxon>Dikarya</taxon>
        <taxon>Ascomycota</taxon>
        <taxon>Pezizomycotina</taxon>
        <taxon>Dothideomycetes</taxon>
        <taxon>Pleosporomycetidae</taxon>
        <taxon>Pleosporales</taxon>
        <taxon>Massarineae</taxon>
        <taxon>Lentitheciaceae</taxon>
        <taxon>Lentithecium</taxon>
    </lineage>
</organism>
<gene>
    <name evidence="2" type="ORF">K458DRAFT_114622</name>
</gene>
<keyword evidence="3" id="KW-1185">Reference proteome</keyword>
<feature type="compositionally biased region" description="Acidic residues" evidence="1">
    <location>
        <begin position="402"/>
        <end position="422"/>
    </location>
</feature>
<evidence type="ECO:0000313" key="3">
    <source>
        <dbReference type="Proteomes" id="UP000799291"/>
    </source>
</evidence>
<evidence type="ECO:0000256" key="1">
    <source>
        <dbReference type="SAM" id="MobiDB-lite"/>
    </source>
</evidence>
<accession>A0A6G1IMS0</accession>
<dbReference type="AlphaFoldDB" id="A0A6G1IMS0"/>
<name>A0A6G1IMS0_9PLEO</name>
<proteinExistence type="predicted"/>
<reference evidence="2" key="1">
    <citation type="journal article" date="2020" name="Stud. Mycol.">
        <title>101 Dothideomycetes genomes: a test case for predicting lifestyles and emergence of pathogens.</title>
        <authorList>
            <person name="Haridas S."/>
            <person name="Albert R."/>
            <person name="Binder M."/>
            <person name="Bloem J."/>
            <person name="Labutti K."/>
            <person name="Salamov A."/>
            <person name="Andreopoulos B."/>
            <person name="Baker S."/>
            <person name="Barry K."/>
            <person name="Bills G."/>
            <person name="Bluhm B."/>
            <person name="Cannon C."/>
            <person name="Castanera R."/>
            <person name="Culley D."/>
            <person name="Daum C."/>
            <person name="Ezra D."/>
            <person name="Gonzalez J."/>
            <person name="Henrissat B."/>
            <person name="Kuo A."/>
            <person name="Liang C."/>
            <person name="Lipzen A."/>
            <person name="Lutzoni F."/>
            <person name="Magnuson J."/>
            <person name="Mondo S."/>
            <person name="Nolan M."/>
            <person name="Ohm R."/>
            <person name="Pangilinan J."/>
            <person name="Park H.-J."/>
            <person name="Ramirez L."/>
            <person name="Alfaro M."/>
            <person name="Sun H."/>
            <person name="Tritt A."/>
            <person name="Yoshinaga Y."/>
            <person name="Zwiers L.-H."/>
            <person name="Turgeon B."/>
            <person name="Goodwin S."/>
            <person name="Spatafora J."/>
            <person name="Crous P."/>
            <person name="Grigoriev I."/>
        </authorList>
    </citation>
    <scope>NUCLEOTIDE SEQUENCE</scope>
    <source>
        <strain evidence="2">CBS 122367</strain>
    </source>
</reference>
<dbReference type="Gene3D" id="3.80.10.10">
    <property type="entry name" value="Ribonuclease Inhibitor"/>
    <property type="match status" value="1"/>
</dbReference>
<sequence>MAFPSRTPNHAPLTLSDLNNDVLLEICDYFPETPRPATCRLSYTHPQPTPTPLKNLSLVNRRLRVLLRPILLRSIALTEPQTSPVPNGWALARTAIDGLTTADGAVVSGIRSLRLALYGHKWGNDYALSAALSHIIKFLLHLPNLQRLHLNVPHPYMLAFETELETALDAAPLTALKKVESLSIEIRMVALLSHCPNITGLVLYKTFNDTFTRLYQLPLTALSPHPSYATSLTHFCAHAYWSLSEISHLASAFPSLKHLCIRGYSGHPPLSALTASLGKAFRHLKVLALPDLERLNQGWQPALCGTGFFGPGGARRWREYEETKRRSTERAVGRAFGACRGLEECWVGEWSCARAVGRSARAVGRSGVGKGGSVQPALEEKEVGVERDRCLGLEDGGGGGNDGDEDEDDKEDDNEGEDDDDYGTPKSLNGRIADLVNEYSDSQGSDEPDFSSLPPTFDPELAQAVKGISWEWTHGQRYTMQGFVVLDDDEDFDDPDL</sequence>
<protein>
    <submittedName>
        <fullName evidence="2">Uncharacterized protein</fullName>
    </submittedName>
</protein>
<evidence type="ECO:0000313" key="2">
    <source>
        <dbReference type="EMBL" id="KAF2679544.1"/>
    </source>
</evidence>
<dbReference type="OrthoDB" id="3799951at2759"/>
<dbReference type="SUPFAM" id="SSF52047">
    <property type="entry name" value="RNI-like"/>
    <property type="match status" value="1"/>
</dbReference>